<evidence type="ECO:0000313" key="4">
    <source>
        <dbReference type="Proteomes" id="UP000437748"/>
    </source>
</evidence>
<dbReference type="GO" id="GO:0032259">
    <property type="term" value="P:methylation"/>
    <property type="evidence" value="ECO:0007669"/>
    <property type="project" value="UniProtKB-KW"/>
</dbReference>
<proteinExistence type="predicted"/>
<sequence>MKSEKEGKKNAWNFDLNAFLSSCKKSTNQTFENLKEILKYLEDPSTRVKARCALTELYQHFLNLESGHDAVLKYHFSIDKLITDGDESSPNTLLLLQLPSIFTPEDWSFTFFEGLARYPSSEFHHRVLAELGCGNGWISIALAKRGAPQQIYGLDINPKAIICARINLFLNALDNSGQAYIDSEGKSILERVQFHHSDLLEYCITNQIKLDKVIGCIPQVLAPDSSLIPNILPESVTDESLYALSNYCSKQGYIEDQFGLGLIARAVEESIEVMKSSGKIILNLGGRPGKAVLDRLLTRRGFKVTTVWQTKIEQAFDTEIKPLVEIERNSAYRFEFYMGANSSDSISARTAYAYAQNGGRIFHSLQVLDAEMRDSLKMKKVLRLLKKDEYSDARSGLDLTFNDRSLVEEKLSFLSRLSEKLNSFSAFDYEDIRGENSFRRNIAEYFRTYWRVPITAKSVLIAPSRVAVIKNIFSIYDIHKAIVDKELCKDLPAEWLQADISQNNDNIFVIESPKQCELVCKLVSTISPEFVLCSLSDFEIKGQDSIKRLIDTTEKYGTRLIIDFSNGFDLSSYPKGNGIFEYLSDQQLPRHVSLICSFIHNRLYSDVEVTFLLSENDSFLSAICNAAELTYSRTSVVLQEFYNTILFDLLSFHVKNNKRSSSQSLRLPITEDSSFLNKFTGLSKDCAKAFEHPAIKNSHHVIDSNVVRLDYGENTFPSPNFVKAAIFESFVRQNISNSENNPESEIAHTLSKRFGFKSIQNKDIFLANGVSSLFAGISEYCSLNKNPILIPSGNYGYFEATALFFGSEVLSLKTTIDQQFKIQATKLNDILSKQKKKVWIYLNLPIVNPTGAKYSKQEFIDIFKVAEKHDAVLILDTIFSELEFHKSDETYDISSIIKNYSSKLKFILLGGLSKELSSGGLRIGFGYSENQQLQSAMERGINNYIPNTMRYAARKIYSVINSQNNDVINHYNEQKEFLQERFEKLSHILSICGWEPLDSKGGLFIIAKPTKLIGKKITIKKNNEEINVVIDGKNIHEVLFYKTGLLINSSEWTGIQDYSRFVLSVSEKEFESALEKLKLFWNTVSRGA</sequence>
<name>A0A6N6VUI9_9BACT</name>
<dbReference type="Pfam" id="PF00155">
    <property type="entry name" value="Aminotran_1_2"/>
    <property type="match status" value="1"/>
</dbReference>
<evidence type="ECO:0000313" key="3">
    <source>
        <dbReference type="EMBL" id="KAB8039990.1"/>
    </source>
</evidence>
<feature type="domain" description="Aminotransferase class I/classII large" evidence="1">
    <location>
        <begin position="705"/>
        <end position="1076"/>
    </location>
</feature>
<evidence type="ECO:0000259" key="1">
    <source>
        <dbReference type="Pfam" id="PF00155"/>
    </source>
</evidence>
<protein>
    <submittedName>
        <fullName evidence="3">Aminotransferase class I/II-fold pyridoxal phosphate-dependent enzyme</fullName>
    </submittedName>
</protein>
<keyword evidence="3" id="KW-0032">Aminotransferase</keyword>
<dbReference type="Gene3D" id="3.90.1150.10">
    <property type="entry name" value="Aspartate Aminotransferase, domain 1"/>
    <property type="match status" value="1"/>
</dbReference>
<organism evidence="3 4">
    <name type="scientific">Silvanigrella paludirubra</name>
    <dbReference type="NCBI Taxonomy" id="2499159"/>
    <lineage>
        <taxon>Bacteria</taxon>
        <taxon>Pseudomonadati</taxon>
        <taxon>Bdellovibrionota</taxon>
        <taxon>Oligoflexia</taxon>
        <taxon>Silvanigrellales</taxon>
        <taxon>Silvanigrellaceae</taxon>
        <taxon>Silvanigrella</taxon>
    </lineage>
</organism>
<dbReference type="GO" id="GO:0008483">
    <property type="term" value="F:transaminase activity"/>
    <property type="evidence" value="ECO:0007669"/>
    <property type="project" value="UniProtKB-KW"/>
</dbReference>
<dbReference type="InterPro" id="IPR004839">
    <property type="entry name" value="Aminotransferase_I/II_large"/>
</dbReference>
<dbReference type="Pfam" id="PF13847">
    <property type="entry name" value="Methyltransf_31"/>
    <property type="match status" value="1"/>
</dbReference>
<comment type="caution">
    <text evidence="3">The sequence shown here is derived from an EMBL/GenBank/DDBJ whole genome shotgun (WGS) entry which is preliminary data.</text>
</comment>
<dbReference type="InterPro" id="IPR025714">
    <property type="entry name" value="Methyltranfer_dom"/>
</dbReference>
<reference evidence="3 4" key="1">
    <citation type="submission" date="2019-10" db="EMBL/GenBank/DDBJ databases">
        <title>New species of Slilvanegrellaceae.</title>
        <authorList>
            <person name="Pitt A."/>
            <person name="Hahn M.W."/>
        </authorList>
    </citation>
    <scope>NUCLEOTIDE SEQUENCE [LARGE SCALE GENOMIC DNA]</scope>
    <source>
        <strain evidence="3 4">SP-Ram-0.45-NSY-1</strain>
    </source>
</reference>
<dbReference type="InterPro" id="IPR029063">
    <property type="entry name" value="SAM-dependent_MTases_sf"/>
</dbReference>
<feature type="domain" description="Methyltransferase" evidence="2">
    <location>
        <begin position="130"/>
        <end position="175"/>
    </location>
</feature>
<dbReference type="RefSeq" id="WP_153419685.1">
    <property type="nucleotide sequence ID" value="NZ_WFLM01000002.1"/>
</dbReference>
<dbReference type="PANTHER" id="PTHR47087">
    <property type="entry name" value="METHIONINE S-METHYLTRANSFERASE"/>
    <property type="match status" value="1"/>
</dbReference>
<dbReference type="SUPFAM" id="SSF53383">
    <property type="entry name" value="PLP-dependent transferases"/>
    <property type="match status" value="1"/>
</dbReference>
<keyword evidence="4" id="KW-1185">Reference proteome</keyword>
<keyword evidence="3" id="KW-0808">Transferase</keyword>
<dbReference type="SUPFAM" id="SSF53335">
    <property type="entry name" value="S-adenosyl-L-methionine-dependent methyltransferases"/>
    <property type="match status" value="1"/>
</dbReference>
<dbReference type="Proteomes" id="UP000437748">
    <property type="component" value="Unassembled WGS sequence"/>
</dbReference>
<dbReference type="InterPro" id="IPR015424">
    <property type="entry name" value="PyrdxlP-dep_Trfase"/>
</dbReference>
<evidence type="ECO:0000259" key="2">
    <source>
        <dbReference type="Pfam" id="PF13847"/>
    </source>
</evidence>
<dbReference type="Gene3D" id="3.40.50.150">
    <property type="entry name" value="Vaccinia Virus protein VP39"/>
    <property type="match status" value="1"/>
</dbReference>
<dbReference type="CDD" id="cd02440">
    <property type="entry name" value="AdoMet_MTases"/>
    <property type="match status" value="1"/>
</dbReference>
<dbReference type="Gene3D" id="3.40.640.10">
    <property type="entry name" value="Type I PLP-dependent aspartate aminotransferase-like (Major domain)"/>
    <property type="match status" value="1"/>
</dbReference>
<dbReference type="EMBL" id="WFLM01000002">
    <property type="protein sequence ID" value="KAB8039990.1"/>
    <property type="molecule type" value="Genomic_DNA"/>
</dbReference>
<dbReference type="AlphaFoldDB" id="A0A6N6VUI9"/>
<dbReference type="CDD" id="cd00609">
    <property type="entry name" value="AAT_like"/>
    <property type="match status" value="1"/>
</dbReference>
<dbReference type="InterPro" id="IPR015422">
    <property type="entry name" value="PyrdxlP-dep_Trfase_small"/>
</dbReference>
<dbReference type="InterPro" id="IPR015421">
    <property type="entry name" value="PyrdxlP-dep_Trfase_major"/>
</dbReference>
<dbReference type="GO" id="GO:0030170">
    <property type="term" value="F:pyridoxal phosphate binding"/>
    <property type="evidence" value="ECO:0007669"/>
    <property type="project" value="InterPro"/>
</dbReference>
<dbReference type="GO" id="GO:0008168">
    <property type="term" value="F:methyltransferase activity"/>
    <property type="evidence" value="ECO:0007669"/>
    <property type="project" value="UniProtKB-KW"/>
</dbReference>
<dbReference type="OrthoDB" id="9815233at2"/>
<gene>
    <name evidence="3" type="ORF">GCL60_06925</name>
</gene>
<accession>A0A6N6VUI9</accession>
<dbReference type="PANTHER" id="PTHR47087:SF1">
    <property type="entry name" value="METHIONINE S-METHYLTRANSFERASE"/>
    <property type="match status" value="1"/>
</dbReference>